<dbReference type="AlphaFoldDB" id="A0ABD3BE08"/>
<gene>
    <name evidence="1" type="ORF">CASFOL_041099</name>
</gene>
<evidence type="ECO:0000313" key="2">
    <source>
        <dbReference type="Proteomes" id="UP001632038"/>
    </source>
</evidence>
<comment type="caution">
    <text evidence="1">The sequence shown here is derived from an EMBL/GenBank/DDBJ whole genome shotgun (WGS) entry which is preliminary data.</text>
</comment>
<organism evidence="1 2">
    <name type="scientific">Castilleja foliolosa</name>
    <dbReference type="NCBI Taxonomy" id="1961234"/>
    <lineage>
        <taxon>Eukaryota</taxon>
        <taxon>Viridiplantae</taxon>
        <taxon>Streptophyta</taxon>
        <taxon>Embryophyta</taxon>
        <taxon>Tracheophyta</taxon>
        <taxon>Spermatophyta</taxon>
        <taxon>Magnoliopsida</taxon>
        <taxon>eudicotyledons</taxon>
        <taxon>Gunneridae</taxon>
        <taxon>Pentapetalae</taxon>
        <taxon>asterids</taxon>
        <taxon>lamiids</taxon>
        <taxon>Lamiales</taxon>
        <taxon>Orobanchaceae</taxon>
        <taxon>Pedicularideae</taxon>
        <taxon>Castillejinae</taxon>
        <taxon>Castilleja</taxon>
    </lineage>
</organism>
<accession>A0ABD3BE08</accession>
<reference evidence="2" key="1">
    <citation type="journal article" date="2024" name="IScience">
        <title>Strigolactones Initiate the Formation of Haustorium-like Structures in Castilleja.</title>
        <authorList>
            <person name="Buerger M."/>
            <person name="Peterson D."/>
            <person name="Chory J."/>
        </authorList>
    </citation>
    <scope>NUCLEOTIDE SEQUENCE [LARGE SCALE GENOMIC DNA]</scope>
</reference>
<keyword evidence="2" id="KW-1185">Reference proteome</keyword>
<sequence length="46" mass="5115">MIDLFPLLSITHDHLGYDGKKVEIYVDVINGFHCGISIKTLPSNEA</sequence>
<proteinExistence type="predicted"/>
<evidence type="ECO:0000313" key="1">
    <source>
        <dbReference type="EMBL" id="KAL3615438.1"/>
    </source>
</evidence>
<protein>
    <submittedName>
        <fullName evidence="1">Uncharacterized protein</fullName>
    </submittedName>
</protein>
<name>A0ABD3BE08_9LAMI</name>
<dbReference type="Proteomes" id="UP001632038">
    <property type="component" value="Unassembled WGS sequence"/>
</dbReference>
<dbReference type="EMBL" id="JAVIJP010000100">
    <property type="protein sequence ID" value="KAL3615438.1"/>
    <property type="molecule type" value="Genomic_DNA"/>
</dbReference>